<proteinExistence type="predicted"/>
<keyword evidence="3" id="KW-1185">Reference proteome</keyword>
<gene>
    <name evidence="2" type="primary">Dwil\GK28020</name>
    <name evidence="2" type="ORF">Dwil_GK28020</name>
</gene>
<feature type="region of interest" description="Disordered" evidence="1">
    <location>
        <begin position="569"/>
        <end position="591"/>
    </location>
</feature>
<feature type="compositionally biased region" description="Pro residues" evidence="1">
    <location>
        <begin position="118"/>
        <end position="137"/>
    </location>
</feature>
<feature type="region of interest" description="Disordered" evidence="1">
    <location>
        <begin position="116"/>
        <end position="141"/>
    </location>
</feature>
<evidence type="ECO:0000313" key="3">
    <source>
        <dbReference type="Proteomes" id="UP000007798"/>
    </source>
</evidence>
<dbReference type="InParanoid" id="A0A0Q9X0E7"/>
<reference evidence="2 3" key="1">
    <citation type="journal article" date="2007" name="Nature">
        <title>Evolution of genes and genomes on the Drosophila phylogeny.</title>
        <authorList>
            <consortium name="Drosophila 12 Genomes Consortium"/>
            <person name="Clark A.G."/>
            <person name="Eisen M.B."/>
            <person name="Smith D.R."/>
            <person name="Bergman C.M."/>
            <person name="Oliver B."/>
            <person name="Markow T.A."/>
            <person name="Kaufman T.C."/>
            <person name="Kellis M."/>
            <person name="Gelbart W."/>
            <person name="Iyer V.N."/>
            <person name="Pollard D.A."/>
            <person name="Sackton T.B."/>
            <person name="Larracuente A.M."/>
            <person name="Singh N.D."/>
            <person name="Abad J.P."/>
            <person name="Abt D.N."/>
            <person name="Adryan B."/>
            <person name="Aguade M."/>
            <person name="Akashi H."/>
            <person name="Anderson W.W."/>
            <person name="Aquadro C.F."/>
            <person name="Ardell D.H."/>
            <person name="Arguello R."/>
            <person name="Artieri C.G."/>
            <person name="Barbash D.A."/>
            <person name="Barker D."/>
            <person name="Barsanti P."/>
            <person name="Batterham P."/>
            <person name="Batzoglou S."/>
            <person name="Begun D."/>
            <person name="Bhutkar A."/>
            <person name="Blanco E."/>
            <person name="Bosak S.A."/>
            <person name="Bradley R.K."/>
            <person name="Brand A.D."/>
            <person name="Brent M.R."/>
            <person name="Brooks A.N."/>
            <person name="Brown R.H."/>
            <person name="Butlin R.K."/>
            <person name="Caggese C."/>
            <person name="Calvi B.R."/>
            <person name="Bernardo de Carvalho A."/>
            <person name="Caspi A."/>
            <person name="Castrezana S."/>
            <person name="Celniker S.E."/>
            <person name="Chang J.L."/>
            <person name="Chapple C."/>
            <person name="Chatterji S."/>
            <person name="Chinwalla A."/>
            <person name="Civetta A."/>
            <person name="Clifton S.W."/>
            <person name="Comeron J.M."/>
            <person name="Costello J.C."/>
            <person name="Coyne J.A."/>
            <person name="Daub J."/>
            <person name="David R.G."/>
            <person name="Delcher A.L."/>
            <person name="Delehaunty K."/>
            <person name="Do C.B."/>
            <person name="Ebling H."/>
            <person name="Edwards K."/>
            <person name="Eickbush T."/>
            <person name="Evans J.D."/>
            <person name="Filipski A."/>
            <person name="Findeiss S."/>
            <person name="Freyhult E."/>
            <person name="Fulton L."/>
            <person name="Fulton R."/>
            <person name="Garcia A.C."/>
            <person name="Gardiner A."/>
            <person name="Garfield D.A."/>
            <person name="Garvin B.E."/>
            <person name="Gibson G."/>
            <person name="Gilbert D."/>
            <person name="Gnerre S."/>
            <person name="Godfrey J."/>
            <person name="Good R."/>
            <person name="Gotea V."/>
            <person name="Gravely B."/>
            <person name="Greenberg A.J."/>
            <person name="Griffiths-Jones S."/>
            <person name="Gross S."/>
            <person name="Guigo R."/>
            <person name="Gustafson E.A."/>
            <person name="Haerty W."/>
            <person name="Hahn M.W."/>
            <person name="Halligan D.L."/>
            <person name="Halpern A.L."/>
            <person name="Halter G.M."/>
            <person name="Han M.V."/>
            <person name="Heger A."/>
            <person name="Hillier L."/>
            <person name="Hinrichs A.S."/>
            <person name="Holmes I."/>
            <person name="Hoskins R.A."/>
            <person name="Hubisz M.J."/>
            <person name="Hultmark D."/>
            <person name="Huntley M.A."/>
            <person name="Jaffe D.B."/>
            <person name="Jagadeeshan S."/>
            <person name="Jeck W.R."/>
            <person name="Johnson J."/>
            <person name="Jones C.D."/>
            <person name="Jordan W.C."/>
            <person name="Karpen G.H."/>
            <person name="Kataoka E."/>
            <person name="Keightley P.D."/>
            <person name="Kheradpour P."/>
            <person name="Kirkness E.F."/>
            <person name="Koerich L.B."/>
            <person name="Kristiansen K."/>
            <person name="Kudrna D."/>
            <person name="Kulathinal R.J."/>
            <person name="Kumar S."/>
            <person name="Kwok R."/>
            <person name="Lander E."/>
            <person name="Langley C.H."/>
            <person name="Lapoint R."/>
            <person name="Lazzaro B.P."/>
            <person name="Lee S.J."/>
            <person name="Levesque L."/>
            <person name="Li R."/>
            <person name="Lin C.F."/>
            <person name="Lin M.F."/>
            <person name="Lindblad-Toh K."/>
            <person name="Llopart A."/>
            <person name="Long M."/>
            <person name="Low L."/>
            <person name="Lozovsky E."/>
            <person name="Lu J."/>
            <person name="Luo M."/>
            <person name="Machado C.A."/>
            <person name="Makalowski W."/>
            <person name="Marzo M."/>
            <person name="Matsuda M."/>
            <person name="Matzkin L."/>
            <person name="McAllister B."/>
            <person name="McBride C.S."/>
            <person name="McKernan B."/>
            <person name="McKernan K."/>
            <person name="Mendez-Lago M."/>
            <person name="Minx P."/>
            <person name="Mollenhauer M.U."/>
            <person name="Montooth K."/>
            <person name="Mount S.M."/>
            <person name="Mu X."/>
            <person name="Myers E."/>
            <person name="Negre B."/>
            <person name="Newfeld S."/>
            <person name="Nielsen R."/>
            <person name="Noor M.A."/>
            <person name="O'Grady P."/>
            <person name="Pachter L."/>
            <person name="Papaceit M."/>
            <person name="Parisi M.J."/>
            <person name="Parisi M."/>
            <person name="Parts L."/>
            <person name="Pedersen J.S."/>
            <person name="Pesole G."/>
            <person name="Phillippy A.M."/>
            <person name="Ponting C.P."/>
            <person name="Pop M."/>
            <person name="Porcelli D."/>
            <person name="Powell J.R."/>
            <person name="Prohaska S."/>
            <person name="Pruitt K."/>
            <person name="Puig M."/>
            <person name="Quesneville H."/>
            <person name="Ram K.R."/>
            <person name="Rand D."/>
            <person name="Rasmussen M.D."/>
            <person name="Reed L.K."/>
            <person name="Reenan R."/>
            <person name="Reily A."/>
            <person name="Remington K.A."/>
            <person name="Rieger T.T."/>
            <person name="Ritchie M.G."/>
            <person name="Robin C."/>
            <person name="Rogers Y.H."/>
            <person name="Rohde C."/>
            <person name="Rozas J."/>
            <person name="Rubenfield M.J."/>
            <person name="Ruiz A."/>
            <person name="Russo S."/>
            <person name="Salzberg S.L."/>
            <person name="Sanchez-Gracia A."/>
            <person name="Saranga D.J."/>
            <person name="Sato H."/>
            <person name="Schaeffer S.W."/>
            <person name="Schatz M.C."/>
            <person name="Schlenke T."/>
            <person name="Schwartz R."/>
            <person name="Segarra C."/>
            <person name="Singh R.S."/>
            <person name="Sirot L."/>
            <person name="Sirota M."/>
            <person name="Sisneros N.B."/>
            <person name="Smith C.D."/>
            <person name="Smith T.F."/>
            <person name="Spieth J."/>
            <person name="Stage D.E."/>
            <person name="Stark A."/>
            <person name="Stephan W."/>
            <person name="Strausberg R.L."/>
            <person name="Strempel S."/>
            <person name="Sturgill D."/>
            <person name="Sutton G."/>
            <person name="Sutton G.G."/>
            <person name="Tao W."/>
            <person name="Teichmann S."/>
            <person name="Tobari Y.N."/>
            <person name="Tomimura Y."/>
            <person name="Tsolas J.M."/>
            <person name="Valente V.L."/>
            <person name="Venter E."/>
            <person name="Venter J.C."/>
            <person name="Vicario S."/>
            <person name="Vieira F.G."/>
            <person name="Vilella A.J."/>
            <person name="Villasante A."/>
            <person name="Walenz B."/>
            <person name="Wang J."/>
            <person name="Wasserman M."/>
            <person name="Watts T."/>
            <person name="Wilson D."/>
            <person name="Wilson R.K."/>
            <person name="Wing R.A."/>
            <person name="Wolfner M.F."/>
            <person name="Wong A."/>
            <person name="Wong G.K."/>
            <person name="Wu C.I."/>
            <person name="Wu G."/>
            <person name="Yamamoto D."/>
            <person name="Yang H.P."/>
            <person name="Yang S.P."/>
            <person name="Yorke J.A."/>
            <person name="Yoshida K."/>
            <person name="Zdobnov E."/>
            <person name="Zhang P."/>
            <person name="Zhang Y."/>
            <person name="Zimin A.V."/>
            <person name="Baldwin J."/>
            <person name="Abdouelleil A."/>
            <person name="Abdulkadir J."/>
            <person name="Abebe A."/>
            <person name="Abera B."/>
            <person name="Abreu J."/>
            <person name="Acer S.C."/>
            <person name="Aftuck L."/>
            <person name="Alexander A."/>
            <person name="An P."/>
            <person name="Anderson E."/>
            <person name="Anderson S."/>
            <person name="Arachi H."/>
            <person name="Azer M."/>
            <person name="Bachantsang P."/>
            <person name="Barry A."/>
            <person name="Bayul T."/>
            <person name="Berlin A."/>
            <person name="Bessette D."/>
            <person name="Bloom T."/>
            <person name="Blye J."/>
            <person name="Boguslavskiy L."/>
            <person name="Bonnet C."/>
            <person name="Boukhgalter B."/>
            <person name="Bourzgui I."/>
            <person name="Brown A."/>
            <person name="Cahill P."/>
            <person name="Channer S."/>
            <person name="Cheshatsang Y."/>
            <person name="Chuda L."/>
            <person name="Citroen M."/>
            <person name="Collymore A."/>
            <person name="Cooke P."/>
            <person name="Costello M."/>
            <person name="D'Aco K."/>
            <person name="Daza R."/>
            <person name="De Haan G."/>
            <person name="DeGray S."/>
            <person name="DeMaso C."/>
            <person name="Dhargay N."/>
            <person name="Dooley K."/>
            <person name="Dooley E."/>
            <person name="Doricent M."/>
            <person name="Dorje P."/>
            <person name="Dorjee K."/>
            <person name="Dupes A."/>
            <person name="Elong R."/>
            <person name="Falk J."/>
            <person name="Farina A."/>
            <person name="Faro S."/>
            <person name="Ferguson D."/>
            <person name="Fisher S."/>
            <person name="Foley C.D."/>
            <person name="Franke A."/>
            <person name="Friedrich D."/>
            <person name="Gadbois L."/>
            <person name="Gearin G."/>
            <person name="Gearin C.R."/>
            <person name="Giannoukos G."/>
            <person name="Goode T."/>
            <person name="Graham J."/>
            <person name="Grandbois E."/>
            <person name="Grewal S."/>
            <person name="Gyaltsen K."/>
            <person name="Hafez N."/>
            <person name="Hagos B."/>
            <person name="Hall J."/>
            <person name="Henson C."/>
            <person name="Hollinger A."/>
            <person name="Honan T."/>
            <person name="Huard M.D."/>
            <person name="Hughes L."/>
            <person name="Hurhula B."/>
            <person name="Husby M.E."/>
            <person name="Kamat A."/>
            <person name="Kanga B."/>
            <person name="Kashin S."/>
            <person name="Khazanovich D."/>
            <person name="Kisner P."/>
            <person name="Lance K."/>
            <person name="Lara M."/>
            <person name="Lee W."/>
            <person name="Lennon N."/>
            <person name="Letendre F."/>
            <person name="LeVine R."/>
            <person name="Lipovsky A."/>
            <person name="Liu X."/>
            <person name="Liu J."/>
            <person name="Liu S."/>
            <person name="Lokyitsang T."/>
            <person name="Lokyitsang Y."/>
            <person name="Lubonja R."/>
            <person name="Lui A."/>
            <person name="MacDonald P."/>
            <person name="Magnisalis V."/>
            <person name="Maru K."/>
            <person name="Matthews C."/>
            <person name="McCusker W."/>
            <person name="McDonough S."/>
            <person name="Mehta T."/>
            <person name="Meldrim J."/>
            <person name="Meneus L."/>
            <person name="Mihai O."/>
            <person name="Mihalev A."/>
            <person name="Mihova T."/>
            <person name="Mittelman R."/>
            <person name="Mlenga V."/>
            <person name="Montmayeur A."/>
            <person name="Mulrain L."/>
            <person name="Navidi A."/>
            <person name="Naylor J."/>
            <person name="Negash T."/>
            <person name="Nguyen T."/>
            <person name="Nguyen N."/>
            <person name="Nicol R."/>
            <person name="Norbu C."/>
            <person name="Norbu N."/>
            <person name="Novod N."/>
            <person name="O'Neill B."/>
            <person name="Osman S."/>
            <person name="Markiewicz E."/>
            <person name="Oyono O.L."/>
            <person name="Patti C."/>
            <person name="Phunkhang P."/>
            <person name="Pierre F."/>
            <person name="Priest M."/>
            <person name="Raghuraman S."/>
            <person name="Rege F."/>
            <person name="Reyes R."/>
            <person name="Rise C."/>
            <person name="Rogov P."/>
            <person name="Ross K."/>
            <person name="Ryan E."/>
            <person name="Settipalli S."/>
            <person name="Shea T."/>
            <person name="Sherpa N."/>
            <person name="Shi L."/>
            <person name="Shih D."/>
            <person name="Sparrow T."/>
            <person name="Spaulding J."/>
            <person name="Stalker J."/>
            <person name="Stange-Thomann N."/>
            <person name="Stavropoulos S."/>
            <person name="Stone C."/>
            <person name="Strader C."/>
            <person name="Tesfaye S."/>
            <person name="Thomson T."/>
            <person name="Thoulutsang Y."/>
            <person name="Thoulutsang D."/>
            <person name="Topham K."/>
            <person name="Topping I."/>
            <person name="Tsamla T."/>
            <person name="Vassiliev H."/>
            <person name="Vo A."/>
            <person name="Wangchuk T."/>
            <person name="Wangdi T."/>
            <person name="Weiand M."/>
            <person name="Wilkinson J."/>
            <person name="Wilson A."/>
            <person name="Yadav S."/>
            <person name="Young G."/>
            <person name="Yu Q."/>
            <person name="Zembek L."/>
            <person name="Zhong D."/>
            <person name="Zimmer A."/>
            <person name="Zwirko Z."/>
            <person name="Jaffe D.B."/>
            <person name="Alvarez P."/>
            <person name="Brockman W."/>
            <person name="Butler J."/>
            <person name="Chin C."/>
            <person name="Gnerre S."/>
            <person name="Grabherr M."/>
            <person name="Kleber M."/>
            <person name="Mauceli E."/>
            <person name="MacCallum I."/>
        </authorList>
    </citation>
    <scope>NUCLEOTIDE SEQUENCE [LARGE SCALE GENOMIC DNA]</scope>
    <source>
        <strain evidence="3">Tucson 14030-0811.24</strain>
    </source>
</reference>
<feature type="region of interest" description="Disordered" evidence="1">
    <location>
        <begin position="322"/>
        <end position="364"/>
    </location>
</feature>
<dbReference type="OrthoDB" id="7764816at2759"/>
<protein>
    <submittedName>
        <fullName evidence="2">Uncharacterized protein</fullName>
    </submittedName>
</protein>
<evidence type="ECO:0000313" key="2">
    <source>
        <dbReference type="EMBL" id="KRF99337.1"/>
    </source>
</evidence>
<sequence length="607" mass="65343">MRSHVAVYGVPDNLGKNCIAGLGAAGPYARYPTAPISWTSAGASTTPQATCYNVQHHGPPTPTPIQWPGPTNYGLNMPSPMVNQQRINECAGIPLISNASSHLSQRQRLLRKLTKPFPSGPPQSVVPPTWPPPPPPTTTTSNATATATMVSAAVSQLSGMPLLQQTAGANHKPHPHHCWPAYQGQPPSGNFKQSRALRYQNSAPAVLPTQTQQQQQQQQHNEKLIMSQGGGQVDQDQTCLPRIIKPRKRRKKDRKPANCVLIKLDTDQLHNQHHLHHVLPTINGNGSHSWQHDHSHGVCFCRDCDPLRSLWVYPLRRSLSDASYSEKDSREGSSSSSSVASTHSDSSCDSISQEPTEEFAPITGHSKRAEIVGVIGSQRSQMATVTGPTQCLSDDSGYGDILSGINIANDLFKNCFRQRQTATSVDSGDGGVANAESLLNESINEISRKLIETCSVSNELNGGSGGGGGGSGSDSGLDSASSYNCDSTTGLVFNFEHLNLTDAATPTSLDFSVDCNNNKNYSDSNEGGKGATAYQQQSQQQQQQQFYNNCFDLLWHGNHDDSQLAAAKLSQDDDDDNNNNNNKTTTPTKLILGTSMGKLKPAFSTIS</sequence>
<dbReference type="AlphaFoldDB" id="A0A0Q9X0E7"/>
<evidence type="ECO:0000256" key="1">
    <source>
        <dbReference type="SAM" id="MobiDB-lite"/>
    </source>
</evidence>
<name>A0A0Q9X0E7_DROWI</name>
<feature type="compositionally biased region" description="Low complexity" evidence="1">
    <location>
        <begin position="332"/>
        <end position="354"/>
    </location>
</feature>
<dbReference type="EMBL" id="CH964232">
    <property type="protein sequence ID" value="KRF99337.1"/>
    <property type="molecule type" value="Genomic_DNA"/>
</dbReference>
<accession>A0A0Q9X0E7</accession>
<organism evidence="2 3">
    <name type="scientific">Drosophila willistoni</name>
    <name type="common">Fruit fly</name>
    <dbReference type="NCBI Taxonomy" id="7260"/>
    <lineage>
        <taxon>Eukaryota</taxon>
        <taxon>Metazoa</taxon>
        <taxon>Ecdysozoa</taxon>
        <taxon>Arthropoda</taxon>
        <taxon>Hexapoda</taxon>
        <taxon>Insecta</taxon>
        <taxon>Pterygota</taxon>
        <taxon>Neoptera</taxon>
        <taxon>Endopterygota</taxon>
        <taxon>Diptera</taxon>
        <taxon>Brachycera</taxon>
        <taxon>Muscomorpha</taxon>
        <taxon>Ephydroidea</taxon>
        <taxon>Drosophilidae</taxon>
        <taxon>Drosophila</taxon>
        <taxon>Sophophora</taxon>
    </lineage>
</organism>
<dbReference type="Proteomes" id="UP000007798">
    <property type="component" value="Unassembled WGS sequence"/>
</dbReference>
<dbReference type="STRING" id="7260.A0A0Q9X0E7"/>